<evidence type="ECO:0000256" key="1">
    <source>
        <dbReference type="ARBA" id="ARBA00007405"/>
    </source>
</evidence>
<accession>A0A1H3HB32</accession>
<comment type="catalytic activity">
    <reaction evidence="5">
        <text>a 2'-deoxyribonucleoside 5'-diphosphate + [thioredoxin]-disulfide + H2O = a ribonucleoside 5'-diphosphate + [thioredoxin]-dithiol</text>
        <dbReference type="Rhea" id="RHEA:23252"/>
        <dbReference type="Rhea" id="RHEA-COMP:10698"/>
        <dbReference type="Rhea" id="RHEA-COMP:10700"/>
        <dbReference type="ChEBI" id="CHEBI:15377"/>
        <dbReference type="ChEBI" id="CHEBI:29950"/>
        <dbReference type="ChEBI" id="CHEBI:50058"/>
        <dbReference type="ChEBI" id="CHEBI:57930"/>
        <dbReference type="ChEBI" id="CHEBI:73316"/>
        <dbReference type="EC" id="1.17.4.1"/>
    </reaction>
</comment>
<evidence type="ECO:0000256" key="4">
    <source>
        <dbReference type="ARBA" id="ARBA00022741"/>
    </source>
</evidence>
<organism evidence="7 8">
    <name type="scientific">Lachnobacterium bovis DSM 14045</name>
    <dbReference type="NCBI Taxonomy" id="1122142"/>
    <lineage>
        <taxon>Bacteria</taxon>
        <taxon>Bacillati</taxon>
        <taxon>Bacillota</taxon>
        <taxon>Clostridia</taxon>
        <taxon>Lachnospirales</taxon>
        <taxon>Lachnospiraceae</taxon>
        <taxon>Lachnobacterium</taxon>
    </lineage>
</organism>
<dbReference type="Proteomes" id="UP000183918">
    <property type="component" value="Unassembled WGS sequence"/>
</dbReference>
<dbReference type="EC" id="1.17.4.1" evidence="2"/>
<evidence type="ECO:0000313" key="8">
    <source>
        <dbReference type="Proteomes" id="UP000183918"/>
    </source>
</evidence>
<dbReference type="AlphaFoldDB" id="A0A1H3HB32"/>
<sequence length="87" mass="9332">MFKYTYKTKGTCSSKIELELDGNIVRNVVFTGGCPGNLAAIPKLVEGMTVEEVVNRIQGIKCGIKNTSCGDQLANACIEAYKASKQA</sequence>
<evidence type="ECO:0000313" key="7">
    <source>
        <dbReference type="EMBL" id="SDY12682.1"/>
    </source>
</evidence>
<dbReference type="InterPro" id="IPR023806">
    <property type="entry name" value="CHP03905"/>
</dbReference>
<gene>
    <name evidence="7" type="ORF">SAMN02910414_00810</name>
</gene>
<dbReference type="GO" id="GO:0004748">
    <property type="term" value="F:ribonucleoside-diphosphate reductase activity, thioredoxin disulfide as acceptor"/>
    <property type="evidence" value="ECO:0007669"/>
    <property type="project" value="UniProtKB-EC"/>
</dbReference>
<feature type="domain" description="TSCPD" evidence="6">
    <location>
        <begin position="5"/>
        <end position="76"/>
    </location>
</feature>
<dbReference type="OrthoDB" id="9801525at2"/>
<dbReference type="GO" id="GO:0000166">
    <property type="term" value="F:nucleotide binding"/>
    <property type="evidence" value="ECO:0007669"/>
    <property type="project" value="UniProtKB-KW"/>
</dbReference>
<dbReference type="NCBIfam" id="TIGR03905">
    <property type="entry name" value="TIGR03905_4_Cys"/>
    <property type="match status" value="1"/>
</dbReference>
<dbReference type="Pfam" id="PF12637">
    <property type="entry name" value="TSCPD"/>
    <property type="match status" value="1"/>
</dbReference>
<evidence type="ECO:0000256" key="2">
    <source>
        <dbReference type="ARBA" id="ARBA00012274"/>
    </source>
</evidence>
<comment type="similarity">
    <text evidence="1">Belongs to the ribonucleoside diphosphate reductase class-2 family.</text>
</comment>
<protein>
    <recommendedName>
        <fullName evidence="2">ribonucleoside-diphosphate reductase</fullName>
        <ecNumber evidence="2">1.17.4.1</ecNumber>
    </recommendedName>
</protein>
<keyword evidence="8" id="KW-1185">Reference proteome</keyword>
<keyword evidence="4" id="KW-0547">Nucleotide-binding</keyword>
<evidence type="ECO:0000256" key="3">
    <source>
        <dbReference type="ARBA" id="ARBA00022634"/>
    </source>
</evidence>
<reference evidence="7 8" key="1">
    <citation type="submission" date="2016-10" db="EMBL/GenBank/DDBJ databases">
        <authorList>
            <person name="de Groot N.N."/>
        </authorList>
    </citation>
    <scope>NUCLEOTIDE SEQUENCE [LARGE SCALE GENOMIC DNA]</scope>
    <source>
        <strain evidence="7 8">DSM 14045</strain>
    </source>
</reference>
<dbReference type="STRING" id="1122142.SAMN02910414_00810"/>
<keyword evidence="3" id="KW-0237">DNA synthesis</keyword>
<evidence type="ECO:0000259" key="6">
    <source>
        <dbReference type="Pfam" id="PF12637"/>
    </source>
</evidence>
<dbReference type="EMBL" id="FNPG01000008">
    <property type="protein sequence ID" value="SDY12682.1"/>
    <property type="molecule type" value="Genomic_DNA"/>
</dbReference>
<dbReference type="GO" id="GO:0071897">
    <property type="term" value="P:DNA biosynthetic process"/>
    <property type="evidence" value="ECO:0007669"/>
    <property type="project" value="UniProtKB-KW"/>
</dbReference>
<dbReference type="RefSeq" id="WP_074716354.1">
    <property type="nucleotide sequence ID" value="NZ_FNPG01000008.1"/>
</dbReference>
<evidence type="ECO:0000256" key="5">
    <source>
        <dbReference type="ARBA" id="ARBA00047754"/>
    </source>
</evidence>
<name>A0A1H3HB32_9FIRM</name>
<proteinExistence type="inferred from homology"/>
<dbReference type="InterPro" id="IPR024434">
    <property type="entry name" value="TSCPD_dom"/>
</dbReference>